<keyword evidence="6" id="KW-1185">Reference proteome</keyword>
<gene>
    <name evidence="4" type="primary">pfbA_1</name>
    <name evidence="3" type="ORF">C1O36_01485</name>
    <name evidence="4" type="ORF">NCTC12218_00887</name>
</gene>
<evidence type="ECO:0000313" key="6">
    <source>
        <dbReference type="Proteomes" id="UP000572988"/>
    </source>
</evidence>
<dbReference type="RefSeq" id="WP_016425542.1">
    <property type="nucleotide sequence ID" value="NZ_CABKRV010000001.1"/>
</dbReference>
<dbReference type="Pfam" id="PF12708">
    <property type="entry name" value="Pect-lyase_RHGA_epim"/>
    <property type="match status" value="1"/>
</dbReference>
<organism evidence="4">
    <name type="scientific">Staphylococcus schleiferi</name>
    <dbReference type="NCBI Taxonomy" id="1295"/>
    <lineage>
        <taxon>Bacteria</taxon>
        <taxon>Bacillati</taxon>
        <taxon>Bacillota</taxon>
        <taxon>Bacilli</taxon>
        <taxon>Bacillales</taxon>
        <taxon>Staphylococcaceae</taxon>
        <taxon>Staphylococcus</taxon>
    </lineage>
</organism>
<dbReference type="SMART" id="SM00710">
    <property type="entry name" value="PbH1"/>
    <property type="match status" value="4"/>
</dbReference>
<sequence length="368" mass="41476">MILNILDFGATGKNKLRDTIGIQRALNKGKKRNVTVYIPEGTYHIAKALKIYEGTTLILDAEAELLRVGRDALLKNGSSRKKYYQYDGNSHIKIEGGTFNMNGVHYPYNNTAMCIGHARDIELSHITFKNIVGGHGVDACGLDGVYIHDCNFLGFYDVNGDRWFSEAIQLDMFVEGAFPKFGVNDGTITKNVVIENCYFGNSFEGQMQSWNRAIGSHARRYNYFYENIVIQNNIFDSTQDYALTPLKGKDILIHNNLFLNCSGGIRYLGVYKGQDMQTLDGTFEGKQGGEAFYVMHNQFVNISEKNPLHIRSHKDAPHKGVYIIGNEFLGDNQANQMTAINELTIAENRQLPHLNQHDVSQLILDELE</sequence>
<dbReference type="EMBL" id="UHEF01000001">
    <property type="protein sequence ID" value="SUM88026.1"/>
    <property type="molecule type" value="Genomic_DNA"/>
</dbReference>
<keyword evidence="3" id="KW-0456">Lyase</keyword>
<evidence type="ECO:0000313" key="4">
    <source>
        <dbReference type="EMBL" id="SUM88026.1"/>
    </source>
</evidence>
<reference evidence="3 6" key="1">
    <citation type="submission" date="2018-01" db="EMBL/GenBank/DDBJ databases">
        <title>Complete genome sequence of Staphylococcus Scheliferi isolated from human.</title>
        <authorList>
            <person name="Abouelkhair M.A."/>
            <person name="Bemis D.A."/>
            <person name="Kania S.A."/>
        </authorList>
    </citation>
    <scope>NUCLEOTIDE SEQUENCE [LARGE SCALE GENOMIC DNA]</scope>
    <source>
        <strain evidence="3 6">ATCC 43808</strain>
    </source>
</reference>
<proteinExistence type="predicted"/>
<dbReference type="GO" id="GO:0016829">
    <property type="term" value="F:lyase activity"/>
    <property type="evidence" value="ECO:0007669"/>
    <property type="project" value="UniProtKB-KW"/>
</dbReference>
<dbReference type="EMBL" id="LR962863">
    <property type="protein sequence ID" value="CAD7359281.1"/>
    <property type="molecule type" value="Genomic_DNA"/>
</dbReference>
<dbReference type="InterPro" id="IPR024535">
    <property type="entry name" value="RHGA/B-epi-like_pectate_lyase"/>
</dbReference>
<evidence type="ECO:0000313" key="3">
    <source>
        <dbReference type="EMBL" id="NHA33210.1"/>
    </source>
</evidence>
<evidence type="ECO:0000313" key="2">
    <source>
        <dbReference type="EMBL" id="CAD7359281.1"/>
    </source>
</evidence>
<dbReference type="Gene3D" id="2.160.20.10">
    <property type="entry name" value="Single-stranded right-handed beta-helix, Pectin lyase-like"/>
    <property type="match status" value="1"/>
</dbReference>
<dbReference type="AlphaFoldDB" id="A0A7Z7QP42"/>
<dbReference type="Proteomes" id="UP000572988">
    <property type="component" value="Unassembled WGS sequence"/>
</dbReference>
<dbReference type="InterPro" id="IPR012334">
    <property type="entry name" value="Pectin_lyas_fold"/>
</dbReference>
<dbReference type="InterPro" id="IPR011050">
    <property type="entry name" value="Pectin_lyase_fold/virulence"/>
</dbReference>
<reference evidence="4" key="2">
    <citation type="submission" date="2018-06" db="EMBL/GenBank/DDBJ databases">
        <authorList>
            <consortium name="Pathogen Informatics"/>
            <person name="Doyle S."/>
        </authorList>
    </citation>
    <scope>NUCLEOTIDE SEQUENCE [LARGE SCALE GENOMIC DNA]</scope>
    <source>
        <strain evidence="4">NCTC12218</strain>
    </source>
</reference>
<evidence type="ECO:0000313" key="5">
    <source>
        <dbReference type="Proteomes" id="UP000264146"/>
    </source>
</evidence>
<name>A0A7Z7QP42_STASC</name>
<dbReference type="InterPro" id="IPR006626">
    <property type="entry name" value="PbH1"/>
</dbReference>
<protein>
    <submittedName>
        <fullName evidence="4">Cell wall surface anchor family protein</fullName>
    </submittedName>
    <submittedName>
        <fullName evidence="3">Pectate lyase</fullName>
    </submittedName>
</protein>
<accession>A0A7Z7QP42</accession>
<feature type="domain" description="Rhamnogalacturonase A/B/Epimerase-like pectate lyase" evidence="1">
    <location>
        <begin position="3"/>
        <end position="214"/>
    </location>
</feature>
<dbReference type="Proteomes" id="UP000264146">
    <property type="component" value="Chromosome"/>
</dbReference>
<dbReference type="SUPFAM" id="SSF51126">
    <property type="entry name" value="Pectin lyase-like"/>
    <property type="match status" value="1"/>
</dbReference>
<reference evidence="2 5" key="3">
    <citation type="submission" date="2020-11" db="EMBL/GenBank/DDBJ databases">
        <authorList>
            <consortium name="Pathogen Informatics"/>
        </authorList>
    </citation>
    <scope>NUCLEOTIDE SEQUENCE [LARGE SCALE GENOMIC DNA]</scope>
    <source>
        <strain evidence="2 5">NCTC12218</strain>
    </source>
</reference>
<dbReference type="EMBL" id="POVK01000003">
    <property type="protein sequence ID" value="NHA33210.1"/>
    <property type="molecule type" value="Genomic_DNA"/>
</dbReference>
<evidence type="ECO:0000259" key="1">
    <source>
        <dbReference type="Pfam" id="PF12708"/>
    </source>
</evidence>